<dbReference type="STRING" id="395494.Galf_0386"/>
<keyword evidence="1" id="KW-0175">Coiled coil</keyword>
<gene>
    <name evidence="3" type="ordered locus">Galf_0386</name>
</gene>
<keyword evidence="2" id="KW-1133">Transmembrane helix</keyword>
<organism evidence="3 4">
    <name type="scientific">Gallionella capsiferriformans (strain ES-2)</name>
    <name type="common">Gallionella ferruginea capsiferriformans (strain ES-2)</name>
    <dbReference type="NCBI Taxonomy" id="395494"/>
    <lineage>
        <taxon>Bacteria</taxon>
        <taxon>Pseudomonadati</taxon>
        <taxon>Pseudomonadota</taxon>
        <taxon>Betaproteobacteria</taxon>
        <taxon>Nitrosomonadales</taxon>
        <taxon>Gallionellaceae</taxon>
        <taxon>Gallionella</taxon>
    </lineage>
</organism>
<dbReference type="RefSeq" id="WP_013292373.1">
    <property type="nucleotide sequence ID" value="NC_014394.1"/>
</dbReference>
<keyword evidence="2" id="KW-0472">Membrane</keyword>
<proteinExistence type="predicted"/>
<keyword evidence="2" id="KW-0812">Transmembrane</keyword>
<dbReference type="HOGENOM" id="CLU_1893172_0_0_4"/>
<dbReference type="Proteomes" id="UP000001235">
    <property type="component" value="Chromosome"/>
</dbReference>
<evidence type="ECO:0000313" key="4">
    <source>
        <dbReference type="Proteomes" id="UP000001235"/>
    </source>
</evidence>
<name>D9SJT1_GALCS</name>
<dbReference type="KEGG" id="gca:Galf_0386"/>
<evidence type="ECO:0000313" key="3">
    <source>
        <dbReference type="EMBL" id="ADL54430.1"/>
    </source>
</evidence>
<evidence type="ECO:0000256" key="1">
    <source>
        <dbReference type="SAM" id="Coils"/>
    </source>
</evidence>
<feature type="coiled-coil region" evidence="1">
    <location>
        <begin position="52"/>
        <end position="79"/>
    </location>
</feature>
<evidence type="ECO:0000256" key="2">
    <source>
        <dbReference type="SAM" id="Phobius"/>
    </source>
</evidence>
<protein>
    <submittedName>
        <fullName evidence="3">Uncharacterized protein</fullName>
    </submittedName>
</protein>
<keyword evidence="4" id="KW-1185">Reference proteome</keyword>
<sequence length="134" mass="15010" precursor="true">MLERLKEYKELIAIIAFFLGGFFWLQSQYPSKNDVKDEFNSIRCQLNSYMKLTQLQILNQELEKQLNALKLQLASVNLAEAGGSASAISPAMKLEIDQMKSDFSSVRNQLGQTTGEMKKIRDTLELGSCGKAGL</sequence>
<accession>D9SJT1</accession>
<dbReference type="AlphaFoldDB" id="D9SJT1"/>
<dbReference type="EMBL" id="CP002159">
    <property type="protein sequence ID" value="ADL54430.1"/>
    <property type="molecule type" value="Genomic_DNA"/>
</dbReference>
<reference evidence="3 4" key="1">
    <citation type="submission" date="2010-08" db="EMBL/GenBank/DDBJ databases">
        <title>Complete sequence of Gallionella capsiferriformans ES-2.</title>
        <authorList>
            <consortium name="US DOE Joint Genome Institute"/>
            <person name="Lucas S."/>
            <person name="Copeland A."/>
            <person name="Lapidus A."/>
            <person name="Cheng J.-F."/>
            <person name="Bruce D."/>
            <person name="Goodwin L."/>
            <person name="Pitluck S."/>
            <person name="Chertkov O."/>
            <person name="Davenport K.W."/>
            <person name="Detter J.C."/>
            <person name="Han C."/>
            <person name="Tapia R."/>
            <person name="Land M."/>
            <person name="Hauser L."/>
            <person name="Chang Y.-J."/>
            <person name="Jeffries C."/>
            <person name="Kyrpides N."/>
            <person name="Ivanova N."/>
            <person name="Mikhailova N."/>
            <person name="Shelobolina E.S."/>
            <person name="Picardal F."/>
            <person name="Roden E."/>
            <person name="Emerson D."/>
            <person name="Woyke T."/>
        </authorList>
    </citation>
    <scope>NUCLEOTIDE SEQUENCE [LARGE SCALE GENOMIC DNA]</scope>
    <source>
        <strain evidence="3 4">ES-2</strain>
    </source>
</reference>
<feature type="transmembrane region" description="Helical" evidence="2">
    <location>
        <begin position="12"/>
        <end position="29"/>
    </location>
</feature>